<reference evidence="15 16" key="1">
    <citation type="submission" date="2018-12" db="EMBL/GenBank/DDBJ databases">
        <authorList>
            <person name="Sun L."/>
            <person name="Chen Z."/>
        </authorList>
    </citation>
    <scope>NUCLEOTIDE SEQUENCE [LARGE SCALE GENOMIC DNA]</scope>
    <source>
        <strain evidence="15 16">3-5-3</strain>
    </source>
</reference>
<evidence type="ECO:0000256" key="5">
    <source>
        <dbReference type="ARBA" id="ARBA00022741"/>
    </source>
</evidence>
<comment type="caution">
    <text evidence="15">The sequence shown here is derived from an EMBL/GenBank/DDBJ whole genome shotgun (WGS) entry which is preliminary data.</text>
</comment>
<dbReference type="OrthoDB" id="9762778at2"/>
<dbReference type="Gene3D" id="1.20.1560.10">
    <property type="entry name" value="ABC transporter type 1, transmembrane domain"/>
    <property type="match status" value="1"/>
</dbReference>
<dbReference type="InterPro" id="IPR003593">
    <property type="entry name" value="AAA+_ATPase"/>
</dbReference>
<dbReference type="PROSITE" id="PS00211">
    <property type="entry name" value="ABC_TRANSPORTER_1"/>
    <property type="match status" value="1"/>
</dbReference>
<dbReference type="InterPro" id="IPR027417">
    <property type="entry name" value="P-loop_NTPase"/>
</dbReference>
<keyword evidence="2" id="KW-0813">Transport</keyword>
<dbReference type="PROSITE" id="PS50990">
    <property type="entry name" value="PEPTIDASE_C39"/>
    <property type="match status" value="1"/>
</dbReference>
<evidence type="ECO:0000259" key="14">
    <source>
        <dbReference type="PROSITE" id="PS50990"/>
    </source>
</evidence>
<keyword evidence="4 11" id="KW-0812">Transmembrane</keyword>
<dbReference type="PROSITE" id="PS50929">
    <property type="entry name" value="ABC_TM1F"/>
    <property type="match status" value="1"/>
</dbReference>
<feature type="transmembrane region" description="Helical" evidence="11">
    <location>
        <begin position="301"/>
        <end position="320"/>
    </location>
</feature>
<evidence type="ECO:0000256" key="3">
    <source>
        <dbReference type="ARBA" id="ARBA00022475"/>
    </source>
</evidence>
<dbReference type="PROSITE" id="PS50893">
    <property type="entry name" value="ABC_TRANSPORTER_2"/>
    <property type="match status" value="1"/>
</dbReference>
<dbReference type="GO" id="GO:0006508">
    <property type="term" value="P:proteolysis"/>
    <property type="evidence" value="ECO:0007669"/>
    <property type="project" value="InterPro"/>
</dbReference>
<dbReference type="SUPFAM" id="SSF52540">
    <property type="entry name" value="P-loop containing nucleoside triphosphate hydrolases"/>
    <property type="match status" value="1"/>
</dbReference>
<dbReference type="PANTHER" id="PTHR43394:SF1">
    <property type="entry name" value="ATP-BINDING CASSETTE SUB-FAMILY B MEMBER 10, MITOCHONDRIAL"/>
    <property type="match status" value="1"/>
</dbReference>
<dbReference type="Gene3D" id="3.90.70.10">
    <property type="entry name" value="Cysteine proteinases"/>
    <property type="match status" value="1"/>
</dbReference>
<dbReference type="FunFam" id="3.40.50.300:FF:000299">
    <property type="entry name" value="ABC transporter ATP-binding protein/permease"/>
    <property type="match status" value="1"/>
</dbReference>
<dbReference type="SUPFAM" id="SSF90123">
    <property type="entry name" value="ABC transporter transmembrane region"/>
    <property type="match status" value="1"/>
</dbReference>
<dbReference type="InterPro" id="IPR011527">
    <property type="entry name" value="ABC1_TM_dom"/>
</dbReference>
<dbReference type="GO" id="GO:0016887">
    <property type="term" value="F:ATP hydrolysis activity"/>
    <property type="evidence" value="ECO:0007669"/>
    <property type="project" value="InterPro"/>
</dbReference>
<keyword evidence="8" id="KW-0067">ATP-binding</keyword>
<evidence type="ECO:0000313" key="16">
    <source>
        <dbReference type="Proteomes" id="UP000272464"/>
    </source>
</evidence>
<dbReference type="Pfam" id="PF03412">
    <property type="entry name" value="Peptidase_C39"/>
    <property type="match status" value="1"/>
</dbReference>
<dbReference type="InterPro" id="IPR039421">
    <property type="entry name" value="Type_1_exporter"/>
</dbReference>
<keyword evidence="3" id="KW-1003">Cell membrane</keyword>
<evidence type="ECO:0000256" key="9">
    <source>
        <dbReference type="ARBA" id="ARBA00022989"/>
    </source>
</evidence>
<keyword evidence="5" id="KW-0547">Nucleotide-binding</keyword>
<sequence>MQMARRRHVPYISQMVQTECGLCCCAMILRYYKSNESLLDLREFIEVGRDGLSMKQLQGLLVERGFDSKMYRASVEQLKKFKMPVIVHWNNEHFLIVEKFTSSGVLIVDPATGSRKITEAEFAEKFSNYVLTAIPTEQYTPRKKTRRSPWFHVMMMIWEKKRLMFLALIVSVVSYLIMLQIPNLVESIIDQAAKSTDVGWLNKYLLGIAAITLLYLFVLLARGLSYIVLNVAVSRELVSKTFLHLLKLPFKFFDVRTSGDLIYRLGSINGLRELLTTQLIGGFVDLGAMAFILYYMLSKSVLLTLTAIGICALNVLFMALTRKSIADSINNEIVMQTKSQSIQVESLFSISSIKMSGMEDQVYQNWDGSFEQVLDKYKKRSVIQNIYNSVNGTFQTIGPIIILIMGMYLTFSRQLTIGEVIAFQALSVTFFGLSTSLFGVYTQYLLATTYLDRAHDIWEQAPEVTPENPIPHDLKGQVELKNVSFSYTAHSDKVLKDINLRIEAGQKVAIVGSSGSGKSTLGKVLVGLYSPTSGEVFYDDIPMKSLDRKELCRQMGIVPQDITLFNKTIYENIVMNKPVELEEVMEAAKIAQIHDEIMAMPMGYRTVISEMGMNLSGGQRQRVALAKALLNQPKLIILDEATSSLDVINESRISYYLKSAGCTRIVIAHRLSTIKDSDVIIVMKHGEIVEQGSHEELIELGKVYSELYSAQVGSEDQALMLT</sequence>
<comment type="subcellular location">
    <subcellularLocation>
        <location evidence="1">Cell membrane</location>
        <topology evidence="1">Multi-pass membrane protein</topology>
    </subcellularLocation>
</comment>
<feature type="domain" description="ABC transporter" evidence="12">
    <location>
        <begin position="478"/>
        <end position="710"/>
    </location>
</feature>
<organism evidence="15 16">
    <name type="scientific">Paenibacillus zeisoli</name>
    <dbReference type="NCBI Taxonomy" id="2496267"/>
    <lineage>
        <taxon>Bacteria</taxon>
        <taxon>Bacillati</taxon>
        <taxon>Bacillota</taxon>
        <taxon>Bacilli</taxon>
        <taxon>Bacillales</taxon>
        <taxon>Paenibacillaceae</taxon>
        <taxon>Paenibacillus</taxon>
    </lineage>
</organism>
<feature type="transmembrane region" description="Helical" evidence="11">
    <location>
        <begin position="274"/>
        <end position="295"/>
    </location>
</feature>
<dbReference type="GO" id="GO:0015421">
    <property type="term" value="F:ABC-type oligopeptide transporter activity"/>
    <property type="evidence" value="ECO:0007669"/>
    <property type="project" value="TreeGrafter"/>
</dbReference>
<evidence type="ECO:0000256" key="1">
    <source>
        <dbReference type="ARBA" id="ARBA00004651"/>
    </source>
</evidence>
<keyword evidence="16" id="KW-1185">Reference proteome</keyword>
<dbReference type="SMART" id="SM00382">
    <property type="entry name" value="AAA"/>
    <property type="match status" value="1"/>
</dbReference>
<keyword evidence="6" id="KW-0378">Hydrolase</keyword>
<evidence type="ECO:0000256" key="7">
    <source>
        <dbReference type="ARBA" id="ARBA00022807"/>
    </source>
</evidence>
<dbReference type="GO" id="GO:0005886">
    <property type="term" value="C:plasma membrane"/>
    <property type="evidence" value="ECO:0007669"/>
    <property type="project" value="UniProtKB-SubCell"/>
</dbReference>
<keyword evidence="7" id="KW-0788">Thiol protease</keyword>
<evidence type="ECO:0000256" key="6">
    <source>
        <dbReference type="ARBA" id="ARBA00022801"/>
    </source>
</evidence>
<keyword evidence="10 11" id="KW-0472">Membrane</keyword>
<accession>A0A3S1DXN3</accession>
<dbReference type="InterPro" id="IPR033839">
    <property type="entry name" value="Lacticin_481_peptidase"/>
</dbReference>
<gene>
    <name evidence="15" type="ORF">EJP77_10170</name>
</gene>
<dbReference type="AlphaFoldDB" id="A0A3S1DXN3"/>
<evidence type="ECO:0000259" key="13">
    <source>
        <dbReference type="PROSITE" id="PS50929"/>
    </source>
</evidence>
<dbReference type="Pfam" id="PF00005">
    <property type="entry name" value="ABC_tran"/>
    <property type="match status" value="1"/>
</dbReference>
<feature type="transmembrane region" description="Helical" evidence="11">
    <location>
        <begin position="163"/>
        <end position="184"/>
    </location>
</feature>
<dbReference type="InterPro" id="IPR017871">
    <property type="entry name" value="ABC_transporter-like_CS"/>
</dbReference>
<feature type="transmembrane region" description="Helical" evidence="11">
    <location>
        <begin position="386"/>
        <end position="409"/>
    </location>
</feature>
<evidence type="ECO:0000256" key="10">
    <source>
        <dbReference type="ARBA" id="ARBA00023136"/>
    </source>
</evidence>
<dbReference type="EMBL" id="RZNX01000003">
    <property type="protein sequence ID" value="RUT31745.1"/>
    <property type="molecule type" value="Genomic_DNA"/>
</dbReference>
<dbReference type="InterPro" id="IPR003439">
    <property type="entry name" value="ABC_transporter-like_ATP-bd"/>
</dbReference>
<dbReference type="CDD" id="cd18555">
    <property type="entry name" value="ABC_6TM_T1SS_like"/>
    <property type="match status" value="1"/>
</dbReference>
<proteinExistence type="predicted"/>
<dbReference type="PANTHER" id="PTHR43394">
    <property type="entry name" value="ATP-DEPENDENT PERMEASE MDL1, MITOCHONDRIAL"/>
    <property type="match status" value="1"/>
</dbReference>
<evidence type="ECO:0000256" key="2">
    <source>
        <dbReference type="ARBA" id="ARBA00022448"/>
    </source>
</evidence>
<protein>
    <submittedName>
        <fullName evidence="15">Peptidase domain-containing ABC transporter</fullName>
    </submittedName>
</protein>
<evidence type="ECO:0000313" key="15">
    <source>
        <dbReference type="EMBL" id="RUT31745.1"/>
    </source>
</evidence>
<dbReference type="Pfam" id="PF00664">
    <property type="entry name" value="ABC_membrane"/>
    <property type="match status" value="1"/>
</dbReference>
<dbReference type="Gene3D" id="3.40.50.300">
    <property type="entry name" value="P-loop containing nucleotide triphosphate hydrolases"/>
    <property type="match status" value="1"/>
</dbReference>
<dbReference type="Proteomes" id="UP000272464">
    <property type="component" value="Unassembled WGS sequence"/>
</dbReference>
<dbReference type="InterPro" id="IPR036640">
    <property type="entry name" value="ABC1_TM_sf"/>
</dbReference>
<dbReference type="GO" id="GO:0005524">
    <property type="term" value="F:ATP binding"/>
    <property type="evidence" value="ECO:0007669"/>
    <property type="project" value="UniProtKB-KW"/>
</dbReference>
<evidence type="ECO:0000256" key="8">
    <source>
        <dbReference type="ARBA" id="ARBA00022840"/>
    </source>
</evidence>
<feature type="transmembrane region" description="Helical" evidence="11">
    <location>
        <begin position="204"/>
        <end position="229"/>
    </location>
</feature>
<feature type="transmembrane region" description="Helical" evidence="11">
    <location>
        <begin position="421"/>
        <end position="441"/>
    </location>
</feature>
<name>A0A3S1DXN3_9BACL</name>
<dbReference type="GO" id="GO:0008234">
    <property type="term" value="F:cysteine-type peptidase activity"/>
    <property type="evidence" value="ECO:0007669"/>
    <property type="project" value="UniProtKB-KW"/>
</dbReference>
<evidence type="ECO:0000259" key="12">
    <source>
        <dbReference type="PROSITE" id="PS50893"/>
    </source>
</evidence>
<feature type="domain" description="ABC transmembrane type-1" evidence="13">
    <location>
        <begin position="165"/>
        <end position="446"/>
    </location>
</feature>
<evidence type="ECO:0000256" key="11">
    <source>
        <dbReference type="SAM" id="Phobius"/>
    </source>
</evidence>
<feature type="domain" description="Peptidase C39" evidence="14">
    <location>
        <begin position="14"/>
        <end position="133"/>
    </location>
</feature>
<dbReference type="CDD" id="cd02425">
    <property type="entry name" value="Peptidase_C39F"/>
    <property type="match status" value="1"/>
</dbReference>
<dbReference type="InterPro" id="IPR005074">
    <property type="entry name" value="Peptidase_C39"/>
</dbReference>
<keyword evidence="7" id="KW-0645">Protease</keyword>
<keyword evidence="9 11" id="KW-1133">Transmembrane helix</keyword>
<evidence type="ECO:0000256" key="4">
    <source>
        <dbReference type="ARBA" id="ARBA00022692"/>
    </source>
</evidence>